<dbReference type="Gene3D" id="3.90.320.10">
    <property type="match status" value="1"/>
</dbReference>
<dbReference type="Pfam" id="PF09588">
    <property type="entry name" value="YqaJ"/>
    <property type="match status" value="1"/>
</dbReference>
<proteinExistence type="predicted"/>
<protein>
    <recommendedName>
        <fullName evidence="1">YqaJ viral recombinase domain-containing protein</fullName>
    </recommendedName>
</protein>
<dbReference type="InterPro" id="IPR011335">
    <property type="entry name" value="Restrct_endonuc-II-like"/>
</dbReference>
<comment type="caution">
    <text evidence="2">The sequence shown here is derived from an EMBL/GenBank/DDBJ whole genome shotgun (WGS) entry which is preliminary data.</text>
</comment>
<feature type="domain" description="YqaJ viral recombinase" evidence="1">
    <location>
        <begin position="99"/>
        <end position="246"/>
    </location>
</feature>
<evidence type="ECO:0000259" key="1">
    <source>
        <dbReference type="Pfam" id="PF09588"/>
    </source>
</evidence>
<keyword evidence="3" id="KW-1185">Reference proteome</keyword>
<dbReference type="CDD" id="cd22343">
    <property type="entry name" value="PDDEXK_lambda_exonuclease-like"/>
    <property type="match status" value="1"/>
</dbReference>
<dbReference type="SUPFAM" id="SSF52980">
    <property type="entry name" value="Restriction endonuclease-like"/>
    <property type="match status" value="1"/>
</dbReference>
<evidence type="ECO:0000313" key="2">
    <source>
        <dbReference type="EMBL" id="CAI6375350.1"/>
    </source>
</evidence>
<dbReference type="InterPro" id="IPR011604">
    <property type="entry name" value="PDDEXK-like_dom_sf"/>
</dbReference>
<dbReference type="Proteomes" id="UP001160148">
    <property type="component" value="Unassembled WGS sequence"/>
</dbReference>
<dbReference type="InterPro" id="IPR051703">
    <property type="entry name" value="NF-kappa-B_Signaling_Reg"/>
</dbReference>
<dbReference type="GO" id="GO:0006281">
    <property type="term" value="P:DNA repair"/>
    <property type="evidence" value="ECO:0007669"/>
    <property type="project" value="UniProtKB-ARBA"/>
</dbReference>
<name>A0AAV0Y3B6_9HEMI</name>
<accession>A0AAV0Y3B6</accession>
<dbReference type="AlphaFoldDB" id="A0AAV0Y3B6"/>
<organism evidence="2 3">
    <name type="scientific">Macrosiphum euphorbiae</name>
    <name type="common">potato aphid</name>
    <dbReference type="NCBI Taxonomy" id="13131"/>
    <lineage>
        <taxon>Eukaryota</taxon>
        <taxon>Metazoa</taxon>
        <taxon>Ecdysozoa</taxon>
        <taxon>Arthropoda</taxon>
        <taxon>Hexapoda</taxon>
        <taxon>Insecta</taxon>
        <taxon>Pterygota</taxon>
        <taxon>Neoptera</taxon>
        <taxon>Paraneoptera</taxon>
        <taxon>Hemiptera</taxon>
        <taxon>Sternorrhyncha</taxon>
        <taxon>Aphidomorpha</taxon>
        <taxon>Aphidoidea</taxon>
        <taxon>Aphididae</taxon>
        <taxon>Macrosiphini</taxon>
        <taxon>Macrosiphum</taxon>
    </lineage>
</organism>
<dbReference type="EMBL" id="CARXXK010001313">
    <property type="protein sequence ID" value="CAI6375350.1"/>
    <property type="molecule type" value="Genomic_DNA"/>
</dbReference>
<gene>
    <name evidence="2" type="ORF">MEUPH1_LOCUS28864</name>
</gene>
<dbReference type="PANTHER" id="PTHR46609:SF8">
    <property type="entry name" value="YQAJ VIRAL RECOMBINASE DOMAIN-CONTAINING PROTEIN"/>
    <property type="match status" value="1"/>
</dbReference>
<dbReference type="InterPro" id="IPR019080">
    <property type="entry name" value="YqaJ_viral_recombinase"/>
</dbReference>
<evidence type="ECO:0000313" key="3">
    <source>
        <dbReference type="Proteomes" id="UP001160148"/>
    </source>
</evidence>
<reference evidence="2 3" key="1">
    <citation type="submission" date="2023-01" db="EMBL/GenBank/DDBJ databases">
        <authorList>
            <person name="Whitehead M."/>
        </authorList>
    </citation>
    <scope>NUCLEOTIDE SEQUENCE [LARGE SCALE GENOMIC DNA]</scope>
</reference>
<dbReference type="PANTHER" id="PTHR46609">
    <property type="entry name" value="EXONUCLEASE, PHAGE-TYPE/RECB, C-TERMINAL DOMAIN-CONTAINING PROTEIN"/>
    <property type="match status" value="1"/>
</dbReference>
<sequence>MSPGVVGKKFLKRALEKRYTCQKKRKVLSNKKSNLKPKRLNFSKKADENYGNADKLDILKDIKCIEFVNEMNQFVKKLGEVDRIKIERETRDQADNDIWKRERLCRLTASNFGRICKMRANTSCKSTVYSILYSSFTSKSVQYGRDMEGVAKMKFEEIYAGIQIKPCGLFIDTEFSFLAASPDGIIDEKTIVEIKAPYSAKNSQNAIEAVESGKLPYCKIENGQLKLKNNHNYFYQVQGQLHISKKEVCYFIIYSPQWISVEKIKYENNFWITKMKDKLKTFYLDCLLPEIVDPAYKYRLMVSDIRESNKVEVLQNKINT</sequence>